<dbReference type="InterPro" id="IPR013398">
    <property type="entry name" value="CRISPR-assoc_prot_Csy2"/>
</dbReference>
<sequence length="701" mass="78945">MVEHTNLHSLLEITDVEGRNAALRRAFSTFTAYVDVTNDEVSALTVLLNLTYPKKLVDDLLDKKLAKKTLGNDKHIDACVSEVKWLHTHNLKYPDIRVSKQRLIAQHPPKHPTVLSSANCVQTFGWSHDAAKVNQAKLFTYHFKWKGGIYCLATILLQPPKQWKAAFQALGMPTAKFQNLCGRVIGFLPADDIPHSVDKYSTQVHMPYRDGYLALTPVASHALQAELQQAATKKLGRFTHIEFTRPAAVSELAASLGGRVRALHYPPPTLPKNTGLSQFRLSMVQKGKPVINHKQLSQSQFLSALEGLLSLGSTLALKQRRQQKVACYKRIRSTLTVWLAPLVEWRLDVKESSHSVNELESIRGTIEYQFLTCSDDSICELLTPLLSVLNSVLSRLATSQKYAFHQRLMPALKSCINWQLVRLSKSSDMPKSALAPEKNQRYLYLKGIRVFDAQALSNPYCVGLPSLTAVWGMMHNFQRRLNERLGSQLRMSSFAWFINRYSAVPGKKLPELGMHGAKEDQFRRPGIVDGRYCDLEFDLVIHIDGYEEDLSRLDKQQGLVMSSFPASFAGGVMHPPELKFAVRWCELFHCETALFSLLKRLPSSGKWIMPTEHSMDTLDDLLQLLKQNASLCPVMSGFMLLGSPTRRAQALESLHCYAEPTIGVVECSSAIDIRLKGQSHFFRKAFWMLDVKENSILMTGI</sequence>
<name>A0AAU6V3I0_UNCXX</name>
<reference evidence="1" key="1">
    <citation type="submission" date="2022-03" db="EMBL/GenBank/DDBJ databases">
        <title>Sea Food Isolates.</title>
        <authorList>
            <person name="Li c."/>
        </authorList>
    </citation>
    <scope>NUCLEOTIDE SEQUENCE</scope>
    <source>
        <strain evidence="1">19NY03SH02</strain>
    </source>
</reference>
<organism evidence="1">
    <name type="scientific">bacterium 19NY03SH02</name>
    <dbReference type="NCBI Taxonomy" id="2920631"/>
    <lineage>
        <taxon>Bacteria</taxon>
    </lineage>
</organism>
<dbReference type="AlphaFoldDB" id="A0AAU6V3I0"/>
<proteinExistence type="predicted"/>
<dbReference type="EMBL" id="CP095354">
    <property type="protein sequence ID" value="XAG81182.1"/>
    <property type="molecule type" value="Genomic_DNA"/>
</dbReference>
<gene>
    <name evidence="1" type="ORF">MRN14_00715</name>
</gene>
<evidence type="ECO:0000313" key="1">
    <source>
        <dbReference type="EMBL" id="XAG81182.1"/>
    </source>
</evidence>
<protein>
    <submittedName>
        <fullName evidence="1">Uncharacterized protein</fullName>
    </submittedName>
</protein>
<accession>A0AAU6V3I0</accession>
<dbReference type="Pfam" id="PF09614">
    <property type="entry name" value="Cas_Csy2"/>
    <property type="match status" value="1"/>
</dbReference>